<gene>
    <name evidence="1" type="ORF">PsorP6_016603</name>
</gene>
<dbReference type="Proteomes" id="UP001163321">
    <property type="component" value="Chromosome 8"/>
</dbReference>
<keyword evidence="2" id="KW-1185">Reference proteome</keyword>
<proteinExistence type="predicted"/>
<comment type="caution">
    <text evidence="1">The sequence shown here is derived from an EMBL/GenBank/DDBJ whole genome shotgun (WGS) entry which is preliminary data.</text>
</comment>
<name>A0ACC0VN41_9STRA</name>
<evidence type="ECO:0000313" key="1">
    <source>
        <dbReference type="EMBL" id="KAI9907339.1"/>
    </source>
</evidence>
<dbReference type="EMBL" id="CM047587">
    <property type="protein sequence ID" value="KAI9907339.1"/>
    <property type="molecule type" value="Genomic_DNA"/>
</dbReference>
<sequence length="97" mass="10725">MGTVTVAELLGIALEEVIERRIPDLNIGVGVPFGVVVRTRVACIGTEGVEHTESSRRPRALDEYAGWYDYMASTWVLLDLGMYDDDGIRTPRALEEA</sequence>
<protein>
    <submittedName>
        <fullName evidence="1">Uncharacterized protein</fullName>
    </submittedName>
</protein>
<reference evidence="1 2" key="1">
    <citation type="journal article" date="2022" name="bioRxiv">
        <title>The genome of the oomycete Peronosclerospora sorghi, a cosmopolitan pathogen of maize and sorghum, is inflated with dispersed pseudogenes.</title>
        <authorList>
            <person name="Fletcher K."/>
            <person name="Martin F."/>
            <person name="Isakeit T."/>
            <person name="Cavanaugh K."/>
            <person name="Magill C."/>
            <person name="Michelmore R."/>
        </authorList>
    </citation>
    <scope>NUCLEOTIDE SEQUENCE [LARGE SCALE GENOMIC DNA]</scope>
    <source>
        <strain evidence="1">P6</strain>
    </source>
</reference>
<accession>A0ACC0VN41</accession>
<evidence type="ECO:0000313" key="2">
    <source>
        <dbReference type="Proteomes" id="UP001163321"/>
    </source>
</evidence>
<organism evidence="1 2">
    <name type="scientific">Peronosclerospora sorghi</name>
    <dbReference type="NCBI Taxonomy" id="230839"/>
    <lineage>
        <taxon>Eukaryota</taxon>
        <taxon>Sar</taxon>
        <taxon>Stramenopiles</taxon>
        <taxon>Oomycota</taxon>
        <taxon>Peronosporomycetes</taxon>
        <taxon>Peronosporales</taxon>
        <taxon>Peronosporaceae</taxon>
        <taxon>Peronosclerospora</taxon>
    </lineage>
</organism>